<keyword evidence="1" id="KW-0732">Signal</keyword>
<proteinExistence type="predicted"/>
<dbReference type="Ensembl" id="ENSDLAT00005020015.2">
    <property type="protein sequence ID" value="ENSDLAP00005018569.2"/>
    <property type="gene ID" value="ENSDLAG00005008860.2"/>
</dbReference>
<evidence type="ECO:0000256" key="1">
    <source>
        <dbReference type="SAM" id="SignalP"/>
    </source>
</evidence>
<accession>A0A8C4EGG3</accession>
<feature type="signal peptide" evidence="1">
    <location>
        <begin position="1"/>
        <end position="34"/>
    </location>
</feature>
<feature type="chain" id="PRO_5035802123" evidence="1">
    <location>
        <begin position="35"/>
        <end position="90"/>
    </location>
</feature>
<protein>
    <submittedName>
        <fullName evidence="2">Uncharacterized protein</fullName>
    </submittedName>
</protein>
<reference evidence="2" key="1">
    <citation type="submission" date="2025-08" db="UniProtKB">
        <authorList>
            <consortium name="Ensembl"/>
        </authorList>
    </citation>
    <scope>IDENTIFICATION</scope>
</reference>
<evidence type="ECO:0000313" key="3">
    <source>
        <dbReference type="Proteomes" id="UP000694389"/>
    </source>
</evidence>
<name>A0A8C4EGG3_DICLA</name>
<evidence type="ECO:0000313" key="2">
    <source>
        <dbReference type="Ensembl" id="ENSDLAP00005018569.2"/>
    </source>
</evidence>
<sequence>GATTCTDQLFKHKVHCSLLRLLCCIYSLGPTVSAKKNAGPLTNVVEYPWCRVIIAQLSNGLSSFCYDYQFELTYKAQDRHGQNKLLLHFL</sequence>
<organism evidence="2 3">
    <name type="scientific">Dicentrarchus labrax</name>
    <name type="common">European seabass</name>
    <name type="synonym">Morone labrax</name>
    <dbReference type="NCBI Taxonomy" id="13489"/>
    <lineage>
        <taxon>Eukaryota</taxon>
        <taxon>Metazoa</taxon>
        <taxon>Chordata</taxon>
        <taxon>Craniata</taxon>
        <taxon>Vertebrata</taxon>
        <taxon>Euteleostomi</taxon>
        <taxon>Actinopterygii</taxon>
        <taxon>Neopterygii</taxon>
        <taxon>Teleostei</taxon>
        <taxon>Neoteleostei</taxon>
        <taxon>Acanthomorphata</taxon>
        <taxon>Eupercaria</taxon>
        <taxon>Moronidae</taxon>
        <taxon>Dicentrarchus</taxon>
    </lineage>
</organism>
<dbReference type="AlphaFoldDB" id="A0A8C4EGG3"/>
<reference evidence="2" key="2">
    <citation type="submission" date="2025-09" db="UniProtKB">
        <authorList>
            <consortium name="Ensembl"/>
        </authorList>
    </citation>
    <scope>IDENTIFICATION</scope>
</reference>
<dbReference type="Proteomes" id="UP000694389">
    <property type="component" value="Unassembled WGS sequence"/>
</dbReference>
<keyword evidence="3" id="KW-1185">Reference proteome</keyword>